<reference evidence="1 2" key="1">
    <citation type="submission" date="2017-10" db="EMBL/GenBank/DDBJ databases">
        <title>Paenichitinophaga pekingensis gen. nov., sp. nov., isolated from activated sludge.</title>
        <authorList>
            <person name="Jin D."/>
            <person name="Kong X."/>
            <person name="Deng Y."/>
            <person name="Bai Z."/>
        </authorList>
    </citation>
    <scope>NUCLEOTIDE SEQUENCE [LARGE SCALE GENOMIC DNA]</scope>
    <source>
        <strain evidence="1 2">13</strain>
    </source>
</reference>
<evidence type="ECO:0000313" key="1">
    <source>
        <dbReference type="EMBL" id="ATL48220.1"/>
    </source>
</evidence>
<dbReference type="KEGG" id="cbae:COR50_14185"/>
<dbReference type="Proteomes" id="UP000220133">
    <property type="component" value="Chromosome"/>
</dbReference>
<name>A0A291QWB6_9BACT</name>
<gene>
    <name evidence="1" type="ORF">COR50_14185</name>
</gene>
<dbReference type="AlphaFoldDB" id="A0A291QWB6"/>
<protein>
    <recommendedName>
        <fullName evidence="3">RHS repeat-associated core domain-containing protein</fullName>
    </recommendedName>
</protein>
<dbReference type="InterPro" id="IPR050708">
    <property type="entry name" value="T6SS_VgrG/RHS"/>
</dbReference>
<dbReference type="NCBIfam" id="TIGR03696">
    <property type="entry name" value="Rhs_assc_core"/>
    <property type="match status" value="1"/>
</dbReference>
<dbReference type="PANTHER" id="PTHR32305">
    <property type="match status" value="1"/>
</dbReference>
<dbReference type="OrthoDB" id="2972467at2"/>
<dbReference type="EMBL" id="CP023777">
    <property type="protein sequence ID" value="ATL48220.1"/>
    <property type="molecule type" value="Genomic_DNA"/>
</dbReference>
<dbReference type="PANTHER" id="PTHR32305:SF15">
    <property type="entry name" value="PROTEIN RHSA-RELATED"/>
    <property type="match status" value="1"/>
</dbReference>
<evidence type="ECO:0000313" key="2">
    <source>
        <dbReference type="Proteomes" id="UP000220133"/>
    </source>
</evidence>
<organism evidence="1 2">
    <name type="scientific">Chitinophaga caeni</name>
    <dbReference type="NCBI Taxonomy" id="2029983"/>
    <lineage>
        <taxon>Bacteria</taxon>
        <taxon>Pseudomonadati</taxon>
        <taxon>Bacteroidota</taxon>
        <taxon>Chitinophagia</taxon>
        <taxon>Chitinophagales</taxon>
        <taxon>Chitinophagaceae</taxon>
        <taxon>Chitinophaga</taxon>
    </lineage>
</organism>
<proteinExistence type="predicted"/>
<dbReference type="InterPro" id="IPR022385">
    <property type="entry name" value="Rhs_assc_core"/>
</dbReference>
<keyword evidence="2" id="KW-1185">Reference proteome</keyword>
<sequence length="467" mass="53005">MRSDGHGGPRCLCLRPRGQPRQGFFRRHRQDQLDGVRQDREDHEIGWRHPRLRLRRRWPAGIESLHAAGRGHEDDLVPPGAIGPRWAEQHLYGSNRLGLWNPGLDLSTTFDIDTSWLSEGRRTYELTNHLGNVLATISDKRIPVYENDGMTVAYYDVDLLSAVDYYPFGMQMPGRVFNGVGYRYGFNGQENDNEVKGDGNSLDFGARIYDPRLGRFLSTDPFERKFLEESPYGFAGNNPVSYVDYNGMFKISPFFAKRYPTLAKIIKYYLPLLKDNPAVRDAWIKSSGYKDIEAGGKAFDEMVTYGNGPWISPTRPESEAKTDRIPIINKVFSGDGGGEFDGNYFPENLFIGYGLIENLETAVKKGDEDAIAETMFIVTTTIMHESAHYGGVIMDDSEMMIIVMKLRQNLKPMLLVLDLAIDIQGLLMLNYSVETWISLKGYLESLREHQLLLGCLPFLIFITTIIV</sequence>
<dbReference type="Gene3D" id="2.180.10.10">
    <property type="entry name" value="RHS repeat-associated core"/>
    <property type="match status" value="1"/>
</dbReference>
<evidence type="ECO:0008006" key="3">
    <source>
        <dbReference type="Google" id="ProtNLM"/>
    </source>
</evidence>
<accession>A0A291QWB6</accession>